<proteinExistence type="predicted"/>
<organism evidence="1">
    <name type="scientific">viral metagenome</name>
    <dbReference type="NCBI Taxonomy" id="1070528"/>
    <lineage>
        <taxon>unclassified sequences</taxon>
        <taxon>metagenomes</taxon>
        <taxon>organismal metagenomes</taxon>
    </lineage>
</organism>
<protein>
    <submittedName>
        <fullName evidence="1">Uncharacterized protein</fullName>
    </submittedName>
</protein>
<gene>
    <name evidence="1" type="ORF">MM415A02030_0007</name>
    <name evidence="2" type="ORF">MM415B02664_0007</name>
</gene>
<reference evidence="1" key="1">
    <citation type="submission" date="2020-03" db="EMBL/GenBank/DDBJ databases">
        <title>The deep terrestrial virosphere.</title>
        <authorList>
            <person name="Holmfeldt K."/>
            <person name="Nilsson E."/>
            <person name="Simone D."/>
            <person name="Lopez-Fernandez M."/>
            <person name="Wu X."/>
            <person name="de Brujin I."/>
            <person name="Lundin D."/>
            <person name="Andersson A."/>
            <person name="Bertilsson S."/>
            <person name="Dopson M."/>
        </authorList>
    </citation>
    <scope>NUCLEOTIDE SEQUENCE</scope>
    <source>
        <strain evidence="1">MM415A02030</strain>
        <strain evidence="2">MM415B02664</strain>
    </source>
</reference>
<evidence type="ECO:0000313" key="2">
    <source>
        <dbReference type="EMBL" id="QJA88870.1"/>
    </source>
</evidence>
<dbReference type="EMBL" id="MT142809">
    <property type="protein sequence ID" value="QJA88870.1"/>
    <property type="molecule type" value="Genomic_DNA"/>
</dbReference>
<dbReference type="EMBL" id="MT142093">
    <property type="protein sequence ID" value="QJA74362.1"/>
    <property type="molecule type" value="Genomic_DNA"/>
</dbReference>
<name>A0A6M3JZ70_9ZZZZ</name>
<accession>A0A6M3JZ70</accession>
<evidence type="ECO:0000313" key="1">
    <source>
        <dbReference type="EMBL" id="QJA74362.1"/>
    </source>
</evidence>
<sequence length="44" mass="5275">MNKEVQAERIEFATEKELWDFIKTLKSYDAHVDKSKKEYWGGQP</sequence>
<dbReference type="AlphaFoldDB" id="A0A6M3JZ70"/>